<proteinExistence type="predicted"/>
<dbReference type="Gene3D" id="3.20.20.70">
    <property type="entry name" value="Aldolase class I"/>
    <property type="match status" value="1"/>
</dbReference>
<comment type="caution">
    <text evidence="2">The sequence shown here is derived from an EMBL/GenBank/DDBJ whole genome shotgun (WGS) entry which is preliminary data.</text>
</comment>
<dbReference type="InterPro" id="IPR003329">
    <property type="entry name" value="Cytidylyl_trans"/>
</dbReference>
<dbReference type="SUPFAM" id="SSF53448">
    <property type="entry name" value="Nucleotide-diphospho-sugar transferases"/>
    <property type="match status" value="1"/>
</dbReference>
<dbReference type="InterPro" id="IPR013785">
    <property type="entry name" value="Aldolase_TIM"/>
</dbReference>
<evidence type="ECO:0000313" key="3">
    <source>
        <dbReference type="Proteomes" id="UP000284434"/>
    </source>
</evidence>
<dbReference type="InterPro" id="IPR013132">
    <property type="entry name" value="PseI/NeuA/B-like_N"/>
</dbReference>
<dbReference type="InterPro" id="IPR029044">
    <property type="entry name" value="Nucleotide-diphossugar_trans"/>
</dbReference>
<dbReference type="Pfam" id="PF02348">
    <property type="entry name" value="CTP_transf_3"/>
    <property type="match status" value="1"/>
</dbReference>
<dbReference type="SUPFAM" id="SSF51569">
    <property type="entry name" value="Aldolase"/>
    <property type="match status" value="1"/>
</dbReference>
<gene>
    <name evidence="2" type="ORF">DXA53_18555</name>
</gene>
<dbReference type="Pfam" id="PF03102">
    <property type="entry name" value="NeuB"/>
    <property type="match status" value="1"/>
</dbReference>
<feature type="domain" description="PseI/NeuA/B-like" evidence="1">
    <location>
        <begin position="46"/>
        <end position="253"/>
    </location>
</feature>
<evidence type="ECO:0000313" key="2">
    <source>
        <dbReference type="EMBL" id="RGY03466.1"/>
    </source>
</evidence>
<evidence type="ECO:0000259" key="1">
    <source>
        <dbReference type="Pfam" id="PF03102"/>
    </source>
</evidence>
<dbReference type="Gene3D" id="3.90.550.10">
    <property type="entry name" value="Spore Coat Polysaccharide Biosynthesis Protein SpsA, Chain A"/>
    <property type="match status" value="1"/>
</dbReference>
<name>A0A413I739_9BACT</name>
<organism evidence="2 3">
    <name type="scientific">Odoribacter splanchnicus</name>
    <dbReference type="NCBI Taxonomy" id="28118"/>
    <lineage>
        <taxon>Bacteria</taxon>
        <taxon>Pseudomonadati</taxon>
        <taxon>Bacteroidota</taxon>
        <taxon>Bacteroidia</taxon>
        <taxon>Bacteroidales</taxon>
        <taxon>Odoribacteraceae</taxon>
        <taxon>Odoribacter</taxon>
    </lineage>
</organism>
<dbReference type="GO" id="GO:0016051">
    <property type="term" value="P:carbohydrate biosynthetic process"/>
    <property type="evidence" value="ECO:0007669"/>
    <property type="project" value="InterPro"/>
</dbReference>
<dbReference type="RefSeq" id="WP_118104881.1">
    <property type="nucleotide sequence ID" value="NZ_JADMSC010000075.1"/>
</dbReference>
<dbReference type="PANTHER" id="PTHR42866:SF1">
    <property type="entry name" value="SPORE COAT POLYSACCHARIDE BIOSYNTHESIS PROTEIN SPSF"/>
    <property type="match status" value="1"/>
</dbReference>
<dbReference type="PANTHER" id="PTHR42866">
    <property type="entry name" value="3-DEOXY-MANNO-OCTULOSONATE CYTIDYLYLTRANSFERASE"/>
    <property type="match status" value="1"/>
</dbReference>
<reference evidence="2 3" key="1">
    <citation type="submission" date="2018-08" db="EMBL/GenBank/DDBJ databases">
        <title>A genome reference for cultivated species of the human gut microbiota.</title>
        <authorList>
            <person name="Zou Y."/>
            <person name="Xue W."/>
            <person name="Luo G."/>
        </authorList>
    </citation>
    <scope>NUCLEOTIDE SEQUENCE [LARGE SCALE GENOMIC DNA]</scope>
    <source>
        <strain evidence="2 3">OF03-11</strain>
    </source>
</reference>
<dbReference type="EMBL" id="QSCO01000037">
    <property type="protein sequence ID" value="RGY03466.1"/>
    <property type="molecule type" value="Genomic_DNA"/>
</dbReference>
<dbReference type="Proteomes" id="UP000284434">
    <property type="component" value="Unassembled WGS sequence"/>
</dbReference>
<dbReference type="GO" id="GO:0005829">
    <property type="term" value="C:cytosol"/>
    <property type="evidence" value="ECO:0007669"/>
    <property type="project" value="TreeGrafter"/>
</dbReference>
<dbReference type="AlphaFoldDB" id="A0A413I739"/>
<protein>
    <recommendedName>
        <fullName evidence="1">PseI/NeuA/B-like domain-containing protein</fullName>
    </recommendedName>
</protein>
<sequence length="588" mass="67968">MYYIIEVANTHAGSIDYVNNLIERFACFQGGFGMKFQPFRYDSISTRDHSFYEKYKEMYFDEKQWSQIISKASETKDVWLDLFDCYGVEILRKNLDCVKGIKFQSSVLYNYEVFTALETVDLSDTMVILNIAAQSIEDIGQILERINKTLNPREILLEFGYQGYPTSLEFSGISKIEVLKRNFKNRLVFADHVDGQSEEAILLPFFASGLGIHILEKHVMLEDRETKYDAFSSLTFERYKRMVDLIDSYHSLLDKPFINSKEQAYLDKSIMIPILKKAKKAGELINLQEDFVYRRSGKIGLNTKEIEALISNYYILTTDKEQGATLVAEDFKKATIATVVACRLKSTRLPRKALLCIGNLPSVERCIKNSLLYRNVNHTVLATSFLEDDAELKNHTYSDNVLFFAGDPEDVIKRYIEAVEPLKADIIIRKTADCPFPSPEILDILLKQHFLAGADYTAARKSAVGTASEIMNVSALKKIKAYFPQAAYSEYMTWYFKNNPEFFRLNLVDLPESLVRDYRLTLDYQEDLDMFNCIQNYLDENKVKYSIENIFEFLDAHPEISSINSHLTLKYRTDQQLIDTLNRETKMH</sequence>
<accession>A0A413I739</accession>